<evidence type="ECO:0000259" key="1">
    <source>
        <dbReference type="Pfam" id="PF19054"/>
    </source>
</evidence>
<dbReference type="AlphaFoldDB" id="A0A853AUE4"/>
<name>A0A853AUE4_9PSEU</name>
<evidence type="ECO:0000313" key="3">
    <source>
        <dbReference type="Proteomes" id="UP000587002"/>
    </source>
</evidence>
<feature type="domain" description="DUF5753" evidence="1">
    <location>
        <begin position="2"/>
        <end position="160"/>
    </location>
</feature>
<evidence type="ECO:0000313" key="2">
    <source>
        <dbReference type="EMBL" id="NYI86296.1"/>
    </source>
</evidence>
<accession>A0A853AUE4</accession>
<reference evidence="2 3" key="1">
    <citation type="submission" date="2020-07" db="EMBL/GenBank/DDBJ databases">
        <title>Sequencing the genomes of 1000 actinobacteria strains.</title>
        <authorList>
            <person name="Klenk H.-P."/>
        </authorList>
    </citation>
    <scope>NUCLEOTIDE SEQUENCE [LARGE SCALE GENOMIC DNA]</scope>
    <source>
        <strain evidence="2 3">DSM 44065</strain>
    </source>
</reference>
<sequence>MPGLLQTEQCIRALLTTAELQLSDQSTEDAIGARRERQAVLTKPQAPQVSFVLSESSLRRVVGDRSLVDDQLRHIADIARRTTVQIHVLPFDAATAPRATHDFNPFRVPSPGNAGPLEFGYVGDFTDGRYSDGHEDVHACTLRWQRLVAAALDPVESEEFTMRVADEFAR</sequence>
<dbReference type="Proteomes" id="UP000587002">
    <property type="component" value="Unassembled WGS sequence"/>
</dbReference>
<protein>
    <recommendedName>
        <fullName evidence="1">DUF5753 domain-containing protein</fullName>
    </recommendedName>
</protein>
<gene>
    <name evidence="2" type="ORF">HNR68_004926</name>
</gene>
<dbReference type="EMBL" id="JACCFJ010000001">
    <property type="protein sequence ID" value="NYI86296.1"/>
    <property type="molecule type" value="Genomic_DNA"/>
</dbReference>
<comment type="caution">
    <text evidence="2">The sequence shown here is derived from an EMBL/GenBank/DDBJ whole genome shotgun (WGS) entry which is preliminary data.</text>
</comment>
<organism evidence="2 3">
    <name type="scientific">Saccharopolyspora hordei</name>
    <dbReference type="NCBI Taxonomy" id="1838"/>
    <lineage>
        <taxon>Bacteria</taxon>
        <taxon>Bacillati</taxon>
        <taxon>Actinomycetota</taxon>
        <taxon>Actinomycetes</taxon>
        <taxon>Pseudonocardiales</taxon>
        <taxon>Pseudonocardiaceae</taxon>
        <taxon>Saccharopolyspora</taxon>
    </lineage>
</organism>
<keyword evidence="3" id="KW-1185">Reference proteome</keyword>
<dbReference type="Pfam" id="PF19054">
    <property type="entry name" value="DUF5753"/>
    <property type="match status" value="1"/>
</dbReference>
<proteinExistence type="predicted"/>
<dbReference type="InterPro" id="IPR043917">
    <property type="entry name" value="DUF5753"/>
</dbReference>